<feature type="compositionally biased region" description="Acidic residues" evidence="1">
    <location>
        <begin position="242"/>
        <end position="253"/>
    </location>
</feature>
<keyword evidence="4" id="KW-1185">Reference proteome</keyword>
<evidence type="ECO:0000256" key="1">
    <source>
        <dbReference type="SAM" id="MobiDB-lite"/>
    </source>
</evidence>
<feature type="compositionally biased region" description="Pro residues" evidence="1">
    <location>
        <begin position="48"/>
        <end position="57"/>
    </location>
</feature>
<dbReference type="RefSeq" id="XP_026601673.1">
    <property type="nucleotide sequence ID" value="XM_026749641.1"/>
</dbReference>
<comment type="caution">
    <text evidence="3">The sequence shown here is derived from an EMBL/GenBank/DDBJ whole genome shotgun (WGS) entry which is preliminary data.</text>
</comment>
<feature type="compositionally biased region" description="Basic and acidic residues" evidence="1">
    <location>
        <begin position="409"/>
        <end position="442"/>
    </location>
</feature>
<dbReference type="STRING" id="1810919.A0A3D8REG4"/>
<feature type="compositionally biased region" description="Basic and acidic residues" evidence="1">
    <location>
        <begin position="368"/>
        <end position="383"/>
    </location>
</feature>
<dbReference type="GeneID" id="38117995"/>
<evidence type="ECO:0000313" key="3">
    <source>
        <dbReference type="EMBL" id="RDW72453.1"/>
    </source>
</evidence>
<dbReference type="AlphaFoldDB" id="A0A3D8REG4"/>
<feature type="region of interest" description="Disordered" evidence="1">
    <location>
        <begin position="37"/>
        <end position="73"/>
    </location>
</feature>
<dbReference type="OrthoDB" id="5410752at2759"/>
<name>A0A3D8REG4_9EURO</name>
<feature type="compositionally biased region" description="Pro residues" evidence="1">
    <location>
        <begin position="334"/>
        <end position="349"/>
    </location>
</feature>
<feature type="compositionally biased region" description="Basic and acidic residues" evidence="1">
    <location>
        <begin position="490"/>
        <end position="505"/>
    </location>
</feature>
<feature type="compositionally biased region" description="Low complexity" evidence="1">
    <location>
        <begin position="283"/>
        <end position="298"/>
    </location>
</feature>
<gene>
    <name evidence="3" type="ORF">DSM5745_07625</name>
</gene>
<dbReference type="Proteomes" id="UP000256690">
    <property type="component" value="Unassembled WGS sequence"/>
</dbReference>
<evidence type="ECO:0000313" key="4">
    <source>
        <dbReference type="Proteomes" id="UP000256690"/>
    </source>
</evidence>
<feature type="compositionally biased region" description="Basic residues" evidence="1">
    <location>
        <begin position="37"/>
        <end position="46"/>
    </location>
</feature>
<feature type="compositionally biased region" description="Basic and acidic residues" evidence="1">
    <location>
        <begin position="268"/>
        <end position="282"/>
    </location>
</feature>
<evidence type="ECO:0000259" key="2">
    <source>
        <dbReference type="Pfam" id="PF26118"/>
    </source>
</evidence>
<reference evidence="3 4" key="1">
    <citation type="journal article" date="2018" name="IMA Fungus">
        <title>IMA Genome-F 9: Draft genome sequence of Annulohypoxylon stygium, Aspergillus mulundensis, Berkeleyomyces basicola (syn. Thielaviopsis basicola), Ceratocystis smalleyi, two Cercospora beticola strains, Coleophoma cylindrospora, Fusarium fracticaudum, Phialophora cf. hyalina, and Morchella septimelata.</title>
        <authorList>
            <person name="Wingfield B.D."/>
            <person name="Bills G.F."/>
            <person name="Dong Y."/>
            <person name="Huang W."/>
            <person name="Nel W.J."/>
            <person name="Swalarsk-Parry B.S."/>
            <person name="Vaghefi N."/>
            <person name="Wilken P.M."/>
            <person name="An Z."/>
            <person name="de Beer Z.W."/>
            <person name="De Vos L."/>
            <person name="Chen L."/>
            <person name="Duong T.A."/>
            <person name="Gao Y."/>
            <person name="Hammerbacher A."/>
            <person name="Kikkert J.R."/>
            <person name="Li Y."/>
            <person name="Li H."/>
            <person name="Li K."/>
            <person name="Li Q."/>
            <person name="Liu X."/>
            <person name="Ma X."/>
            <person name="Naidoo K."/>
            <person name="Pethybridge S.J."/>
            <person name="Sun J."/>
            <person name="Steenkamp E.T."/>
            <person name="van der Nest M.A."/>
            <person name="van Wyk S."/>
            <person name="Wingfield M.J."/>
            <person name="Xiong C."/>
            <person name="Yue Q."/>
            <person name="Zhang X."/>
        </authorList>
    </citation>
    <scope>NUCLEOTIDE SEQUENCE [LARGE SCALE GENOMIC DNA]</scope>
    <source>
        <strain evidence="3 4">DSM 5745</strain>
    </source>
</reference>
<dbReference type="Pfam" id="PF26118">
    <property type="entry name" value="DUF8035"/>
    <property type="match status" value="1"/>
</dbReference>
<protein>
    <recommendedName>
        <fullName evidence="2">DUF8035 domain-containing protein</fullName>
    </recommendedName>
</protein>
<feature type="compositionally biased region" description="Basic and acidic residues" evidence="1">
    <location>
        <begin position="463"/>
        <end position="479"/>
    </location>
</feature>
<accession>A0A3D8REG4</accession>
<feature type="compositionally biased region" description="Basic and acidic residues" evidence="1">
    <location>
        <begin position="211"/>
        <end position="222"/>
    </location>
</feature>
<sequence length="596" mass="69633">MHRRSRPVVYDDVMDDMEEIYMKGEPVQIDRDLRYAHGHGHGHRMPRAPGPPPPPPAVEILPDRRNHRGRSKPEYLHEDLEYLRDDVLAAERRARLDLDAYRAEEARKLKEEVFNTYEPRLRHQPQPRHRGRRRSKISDVEEVYFSHDDSDHDHIDSESDEMDEFIEKKRSMSRNELDPRKGPLPRSKSLKEEKRAQRSVYGDGLYPKNSRSLEEYERERKGPRPNAVTRPRHRSHYHVDLESEETDESDESVDVIPQRGGRGVVRRNHVEQERYSARRRETSSLSSSSPESAGSSADELPKVPLPVPVPPVYKESSRRHKPLGHAPVHQISRPPSPPSPPRSPSPPRVPSLETVLNERELRHRKKLEKAAKEEIEIERRSRESLQLSSDSRPRRKKGKPIAIVEQPEVAERRELLVEAERADPRVTYKEREREIIEEDYRRSSPHSDSTDDWAIVSAPSKYSPEREPPVVDVREEPSRPRHKRNPVKPPIDEVRDPKPKGDNPRGKVGPRYIGIKDRRERLWTEITKELVVREAIERAGYEYEELDTSYYIFSYLHPDDVSALIEDSDNIRGARRRRIQEIQRERASMPLPSSSR</sequence>
<proteinExistence type="predicted"/>
<feature type="compositionally biased region" description="Basic and acidic residues" evidence="1">
    <location>
        <begin position="165"/>
        <end position="181"/>
    </location>
</feature>
<organism evidence="3 4">
    <name type="scientific">Aspergillus mulundensis</name>
    <dbReference type="NCBI Taxonomy" id="1810919"/>
    <lineage>
        <taxon>Eukaryota</taxon>
        <taxon>Fungi</taxon>
        <taxon>Dikarya</taxon>
        <taxon>Ascomycota</taxon>
        <taxon>Pezizomycotina</taxon>
        <taxon>Eurotiomycetes</taxon>
        <taxon>Eurotiomycetidae</taxon>
        <taxon>Eurotiales</taxon>
        <taxon>Aspergillaceae</taxon>
        <taxon>Aspergillus</taxon>
        <taxon>Aspergillus subgen. Nidulantes</taxon>
    </lineage>
</organism>
<feature type="compositionally biased region" description="Basic and acidic residues" evidence="1">
    <location>
        <begin position="136"/>
        <end position="157"/>
    </location>
</feature>
<feature type="compositionally biased region" description="Basic residues" evidence="1">
    <location>
        <begin position="122"/>
        <end position="135"/>
    </location>
</feature>
<feature type="domain" description="DUF8035" evidence="2">
    <location>
        <begin position="521"/>
        <end position="573"/>
    </location>
</feature>
<dbReference type="EMBL" id="PVWQ01000009">
    <property type="protein sequence ID" value="RDW72453.1"/>
    <property type="molecule type" value="Genomic_DNA"/>
</dbReference>
<feature type="region of interest" description="Disordered" evidence="1">
    <location>
        <begin position="112"/>
        <end position="511"/>
    </location>
</feature>
<dbReference type="InterPro" id="IPR058348">
    <property type="entry name" value="DUF8035"/>
</dbReference>